<name>A0AAD6NFN2_DREDA</name>
<accession>A0AAD6NFN2</accession>
<feature type="domain" description="Prion-inhibition and propagation HeLo" evidence="3">
    <location>
        <begin position="28"/>
        <end position="247"/>
    </location>
</feature>
<evidence type="ECO:0000259" key="3">
    <source>
        <dbReference type="Pfam" id="PF14479"/>
    </source>
</evidence>
<keyword evidence="2" id="KW-1133">Transmembrane helix</keyword>
<protein>
    <recommendedName>
        <fullName evidence="3">Prion-inhibition and propagation HeLo domain-containing protein</fullName>
    </recommendedName>
</protein>
<sequence length="353" mass="39363">MVYKLDIDKERLFVLQLLNEILVAEVATAIGIAGAVGVLQSLLQCYKDFLTARDFDDDYAILQLRAALLENSTTTWSIAVGLIDESEAPRNEFLVARPTESNVKLVQQTLTLIRDQLNAANDELETYTTLTAPSPGQDAQAARGSSPLTSGATAASRSDDTISKRKRVANKIHRMVRRQHDEQHPGTLKRTVWALVDKARLENVLNKVTTLVDRLNTDFAPLEKKKQLTKCCEDIQSLKLSEEELKAIEEAAVDKLSQNVFKILENERLTGNKFIETHVAEDGSMNIGDYYDNDWKGNSVVRQQSRNDTYESLSVKGTAFVNIGDTFGGKSAVQIRLEQMQAARMARNRDSSD</sequence>
<keyword evidence="2" id="KW-0472">Membrane</keyword>
<comment type="caution">
    <text evidence="4">The sequence shown here is derived from an EMBL/GenBank/DDBJ whole genome shotgun (WGS) entry which is preliminary data.</text>
</comment>
<feature type="transmembrane region" description="Helical" evidence="2">
    <location>
        <begin position="21"/>
        <end position="43"/>
    </location>
</feature>
<evidence type="ECO:0000256" key="1">
    <source>
        <dbReference type="SAM" id="MobiDB-lite"/>
    </source>
</evidence>
<dbReference type="Pfam" id="PF14479">
    <property type="entry name" value="HeLo"/>
    <property type="match status" value="1"/>
</dbReference>
<dbReference type="Gene3D" id="1.20.120.1020">
    <property type="entry name" value="Prion-inhibition and propagation, HeLo domain"/>
    <property type="match status" value="1"/>
</dbReference>
<feature type="compositionally biased region" description="Polar residues" evidence="1">
    <location>
        <begin position="146"/>
        <end position="156"/>
    </location>
</feature>
<dbReference type="AlphaFoldDB" id="A0AAD6NFN2"/>
<evidence type="ECO:0000313" key="5">
    <source>
        <dbReference type="Proteomes" id="UP001221413"/>
    </source>
</evidence>
<dbReference type="Proteomes" id="UP001221413">
    <property type="component" value="Unassembled WGS sequence"/>
</dbReference>
<keyword evidence="5" id="KW-1185">Reference proteome</keyword>
<dbReference type="EMBL" id="JAQGDS010000013">
    <property type="protein sequence ID" value="KAJ6256374.1"/>
    <property type="molecule type" value="Genomic_DNA"/>
</dbReference>
<organism evidence="4 5">
    <name type="scientific">Drechslerella dactyloides</name>
    <name type="common">Nematode-trapping fungus</name>
    <name type="synonym">Arthrobotrys dactyloides</name>
    <dbReference type="NCBI Taxonomy" id="74499"/>
    <lineage>
        <taxon>Eukaryota</taxon>
        <taxon>Fungi</taxon>
        <taxon>Dikarya</taxon>
        <taxon>Ascomycota</taxon>
        <taxon>Pezizomycotina</taxon>
        <taxon>Orbiliomycetes</taxon>
        <taxon>Orbiliales</taxon>
        <taxon>Orbiliaceae</taxon>
        <taxon>Drechslerella</taxon>
    </lineage>
</organism>
<evidence type="ECO:0000256" key="2">
    <source>
        <dbReference type="SAM" id="Phobius"/>
    </source>
</evidence>
<proteinExistence type="predicted"/>
<evidence type="ECO:0000313" key="4">
    <source>
        <dbReference type="EMBL" id="KAJ6256374.1"/>
    </source>
</evidence>
<keyword evidence="2" id="KW-0812">Transmembrane</keyword>
<dbReference type="InterPro" id="IPR029498">
    <property type="entry name" value="HeLo_dom"/>
</dbReference>
<gene>
    <name evidence="4" type="ORF">Dda_8874</name>
</gene>
<dbReference type="InterPro" id="IPR038305">
    <property type="entry name" value="HeLo_sf"/>
</dbReference>
<reference evidence="4" key="1">
    <citation type="submission" date="2023-01" db="EMBL/GenBank/DDBJ databases">
        <title>The chitinases involved in constricting ring structure development in the nematode-trapping fungus Drechslerella dactyloides.</title>
        <authorList>
            <person name="Wang R."/>
            <person name="Zhang L."/>
            <person name="Tang P."/>
            <person name="Li S."/>
            <person name="Liang L."/>
        </authorList>
    </citation>
    <scope>NUCLEOTIDE SEQUENCE</scope>
    <source>
        <strain evidence="4">YMF1.00031</strain>
    </source>
</reference>
<feature type="region of interest" description="Disordered" evidence="1">
    <location>
        <begin position="129"/>
        <end position="164"/>
    </location>
</feature>